<proteinExistence type="predicted"/>
<reference evidence="2" key="1">
    <citation type="submission" date="2019-01" db="EMBL/GenBank/DDBJ databases">
        <title>Cytophagaceae bacterium strain CAR-16.</title>
        <authorList>
            <person name="Chen W.-M."/>
        </authorList>
    </citation>
    <scope>NUCLEOTIDE SEQUENCE [LARGE SCALE GENOMIC DNA]</scope>
    <source>
        <strain evidence="2">ICH-30</strain>
    </source>
</reference>
<dbReference type="Proteomes" id="UP000289734">
    <property type="component" value="Unassembled WGS sequence"/>
</dbReference>
<sequence length="424" mass="50199">MKEDFLHYVWQYKKFAFTNLKTVSGQELTIIHSGYYIQQAGPDFFNAQIVIDTQKWAGNVEIHLKSSDWYVHHHQTDANYDNVILHVVWEHDTDVYRKNNSVLPVLELKNYVLKEVLQQYHQLFKQKAWINCENQLATIDNFTISNWIERLFFERLEKKSNEVENLLQQNTFDWEATFFQLLAKSFGLNTNGEAFLKMSHSIPYAVIKKERFDIENMEALFFGSTGLLDEEYEDLYYVDLKRRWHFLKHKHQLGTAYYQPVQFFKHRPDNFPTIRLVQLAQLIVQHQQIFHLIVKANSTQEIYPIFNCTVSDYWQSHYVFDKPHPKKQKKISKNFIDLIILNCILPLKFAYSHANGNINPEELIRLASEVGSEKNTIIEKFNYFGLISKNSFHSQAILQLKKEYCNTNKCLNCAIGQKLINFTT</sequence>
<dbReference type="RefSeq" id="WP_129463957.1">
    <property type="nucleotide sequence ID" value="NZ_SBKQ01000005.1"/>
</dbReference>
<gene>
    <name evidence="1" type="ORF">EQG68_06395</name>
</gene>
<keyword evidence="2" id="KW-1185">Reference proteome</keyword>
<dbReference type="Pfam" id="PF11013">
    <property type="entry name" value="DUF2851"/>
    <property type="match status" value="1"/>
</dbReference>
<comment type="caution">
    <text evidence="1">The sequence shown here is derived from an EMBL/GenBank/DDBJ whole genome shotgun (WGS) entry which is preliminary data.</text>
</comment>
<evidence type="ECO:0000313" key="1">
    <source>
        <dbReference type="EMBL" id="RXR33113.1"/>
    </source>
</evidence>
<dbReference type="EMBL" id="SBKQ01000005">
    <property type="protein sequence ID" value="RXR33113.1"/>
    <property type="molecule type" value="Genomic_DNA"/>
</dbReference>
<protein>
    <submittedName>
        <fullName evidence="1">DUF2851 family protein</fullName>
    </submittedName>
</protein>
<organism evidence="1 2">
    <name type="scientific">Flavobacterium piscinae</name>
    <dbReference type="NCBI Taxonomy" id="2506424"/>
    <lineage>
        <taxon>Bacteria</taxon>
        <taxon>Pseudomonadati</taxon>
        <taxon>Bacteroidota</taxon>
        <taxon>Flavobacteriia</taxon>
        <taxon>Flavobacteriales</taxon>
        <taxon>Flavobacteriaceae</taxon>
        <taxon>Flavobacterium</taxon>
    </lineage>
</organism>
<dbReference type="OrthoDB" id="1005072at2"/>
<evidence type="ECO:0000313" key="2">
    <source>
        <dbReference type="Proteomes" id="UP000289734"/>
    </source>
</evidence>
<dbReference type="InterPro" id="IPR021272">
    <property type="entry name" value="DUF2851"/>
</dbReference>
<name>A0A4Q1KSH4_9FLAO</name>
<accession>A0A4Q1KSH4</accession>
<dbReference type="AlphaFoldDB" id="A0A4Q1KSH4"/>